<sequence length="123" mass="13243">MNKLLELRTDLATALGALGITTYTHVPGRLDLPGAFVMAGSPYIEQGQTFGERIVRFQVVIATQTGDNLSETSALDELILSAQAALEEDGWVVESIEQPYASDFNNAKALVTILNVSAPETFN</sequence>
<gene>
    <name evidence="1" type="ORF">E2R54_10320</name>
</gene>
<organism evidence="1 2">
    <name type="scientific">Microbacterium oleivorans</name>
    <dbReference type="NCBI Taxonomy" id="273677"/>
    <lineage>
        <taxon>Bacteria</taxon>
        <taxon>Bacillati</taxon>
        <taxon>Actinomycetota</taxon>
        <taxon>Actinomycetes</taxon>
        <taxon>Micrococcales</taxon>
        <taxon>Microbacteriaceae</taxon>
        <taxon>Microbacterium</taxon>
    </lineage>
</organism>
<dbReference type="AlphaFoldDB" id="A0A4R5YGZ8"/>
<reference evidence="1 2" key="1">
    <citation type="submission" date="2019-03" db="EMBL/GenBank/DDBJ databases">
        <title>Genome Sequencing and Assembly of Various Microbes Isolated from Partially Reclaimed Soil and Acid Mine Drainage (AMD) Site.</title>
        <authorList>
            <person name="Steinbock B."/>
            <person name="Bechtold R."/>
            <person name="Sevigny J.L."/>
            <person name="Thomas D."/>
            <person name="Cuthill L.R."/>
            <person name="Aveiro Johannsen E.J."/>
            <person name="Thomas K."/>
            <person name="Ghosh A."/>
        </authorList>
    </citation>
    <scope>NUCLEOTIDE SEQUENCE [LARGE SCALE GENOMIC DNA]</scope>
    <source>
        <strain evidence="1 2">F-B2</strain>
    </source>
</reference>
<accession>A0A4R5YGZ8</accession>
<evidence type="ECO:0000313" key="1">
    <source>
        <dbReference type="EMBL" id="TDL43599.1"/>
    </source>
</evidence>
<evidence type="ECO:0008006" key="3">
    <source>
        <dbReference type="Google" id="ProtNLM"/>
    </source>
</evidence>
<evidence type="ECO:0000313" key="2">
    <source>
        <dbReference type="Proteomes" id="UP000295633"/>
    </source>
</evidence>
<comment type="caution">
    <text evidence="1">The sequence shown here is derived from an EMBL/GenBank/DDBJ whole genome shotgun (WGS) entry which is preliminary data.</text>
</comment>
<dbReference type="EMBL" id="SMZX01000002">
    <property type="protein sequence ID" value="TDL43599.1"/>
    <property type="molecule type" value="Genomic_DNA"/>
</dbReference>
<dbReference type="RefSeq" id="WP_133399672.1">
    <property type="nucleotide sequence ID" value="NZ_SMZX01000002.1"/>
</dbReference>
<dbReference type="Proteomes" id="UP000295633">
    <property type="component" value="Unassembled WGS sequence"/>
</dbReference>
<proteinExistence type="predicted"/>
<protein>
    <recommendedName>
        <fullName evidence="3">DUF3168 domain-containing protein</fullName>
    </recommendedName>
</protein>
<name>A0A4R5YGZ8_9MICO</name>